<feature type="region of interest" description="Disordered" evidence="1">
    <location>
        <begin position="1"/>
        <end position="29"/>
    </location>
</feature>
<dbReference type="Proteomes" id="UP000295722">
    <property type="component" value="Unassembled WGS sequence"/>
</dbReference>
<accession>A0A4R5M0V8</accession>
<evidence type="ECO:0000313" key="2">
    <source>
        <dbReference type="EMBL" id="TDG18827.1"/>
    </source>
</evidence>
<dbReference type="EMBL" id="SMRP01000027">
    <property type="protein sequence ID" value="TDG18827.1"/>
    <property type="molecule type" value="Genomic_DNA"/>
</dbReference>
<evidence type="ECO:0000256" key="1">
    <source>
        <dbReference type="SAM" id="MobiDB-lite"/>
    </source>
</evidence>
<keyword evidence="3" id="KW-1185">Reference proteome</keyword>
<comment type="caution">
    <text evidence="2">The sequence shown here is derived from an EMBL/GenBank/DDBJ whole genome shotgun (WGS) entry which is preliminary data.</text>
</comment>
<protein>
    <submittedName>
        <fullName evidence="2">Uncharacterized protein</fullName>
    </submittedName>
</protein>
<sequence length="59" mass="6619">MRPSVQRKTACRPRRIRSRAGQPGDVPRPMTVEYCRLRADIALIGIEQAAQAQPFCGHT</sequence>
<organism evidence="2 3">
    <name type="scientific">Paraburkholderia silviterrae</name>
    <dbReference type="NCBI Taxonomy" id="2528715"/>
    <lineage>
        <taxon>Bacteria</taxon>
        <taxon>Pseudomonadati</taxon>
        <taxon>Pseudomonadota</taxon>
        <taxon>Betaproteobacteria</taxon>
        <taxon>Burkholderiales</taxon>
        <taxon>Burkholderiaceae</taxon>
        <taxon>Paraburkholderia</taxon>
    </lineage>
</organism>
<dbReference type="AlphaFoldDB" id="A0A4R5M0V8"/>
<gene>
    <name evidence="2" type="ORF">EYW47_33295</name>
</gene>
<reference evidence="2 3" key="1">
    <citation type="submission" date="2019-03" db="EMBL/GenBank/DDBJ databases">
        <title>Paraburkholderia sp. 4M-K11, isolated from subtropical forest soil.</title>
        <authorList>
            <person name="Gao Z.-H."/>
            <person name="Qiu L.-H."/>
        </authorList>
    </citation>
    <scope>NUCLEOTIDE SEQUENCE [LARGE SCALE GENOMIC DNA]</scope>
    <source>
        <strain evidence="2 3">4M-K11</strain>
    </source>
</reference>
<name>A0A4R5M0V8_9BURK</name>
<evidence type="ECO:0000313" key="3">
    <source>
        <dbReference type="Proteomes" id="UP000295722"/>
    </source>
</evidence>
<feature type="compositionally biased region" description="Basic residues" evidence="1">
    <location>
        <begin position="9"/>
        <end position="18"/>
    </location>
</feature>
<proteinExistence type="predicted"/>